<evidence type="ECO:0000256" key="3">
    <source>
        <dbReference type="ARBA" id="ARBA00022759"/>
    </source>
</evidence>
<dbReference type="GO" id="GO:0006309">
    <property type="term" value="P:apoptotic DNA fragmentation"/>
    <property type="evidence" value="ECO:0007669"/>
    <property type="project" value="TreeGrafter"/>
</dbReference>
<sequence length="304" mass="34546">MAITFSLAFLVLLKLLSPQRYVKTACKISLRDDLPVKEPLYLKRFNGSLEFVLPLEDKTIPQKDRGVLELAKNEELILACPGKNNELMSPPYDVVESHCVDGKRLDVEVGGVGNKTLRIEQLECANSVRAVLRPNFSQTCAKTGTEMEIGFEVETEYLPLINVCHDVDAADTIYVEHDIVSTIRGAKMLQNRPSFQEGPYPLYDGVNTRKVYTQEYQRQLFDDLLGKGEGKHVIRGLYYLAKGHLAPHADFLYGTWKWATYFYVNAAPQWQIINGGNWKGLEDYLKRLAAEVPYIFLLQNLHIC</sequence>
<name>A0A9N9ZZV8_BEMTA</name>
<accession>A0A9N9ZZV8</accession>
<dbReference type="GO" id="GO:0003676">
    <property type="term" value="F:nucleic acid binding"/>
    <property type="evidence" value="ECO:0007669"/>
    <property type="project" value="InterPro"/>
</dbReference>
<evidence type="ECO:0000259" key="7">
    <source>
        <dbReference type="Pfam" id="PF01223"/>
    </source>
</evidence>
<dbReference type="GO" id="GO:0004521">
    <property type="term" value="F:RNA endonuclease activity"/>
    <property type="evidence" value="ECO:0007669"/>
    <property type="project" value="TreeGrafter"/>
</dbReference>
<proteinExistence type="inferred from homology"/>
<evidence type="ECO:0000256" key="4">
    <source>
        <dbReference type="PIRSR" id="PIRSR640255-1"/>
    </source>
</evidence>
<evidence type="ECO:0000256" key="5">
    <source>
        <dbReference type="PIRSR" id="PIRSR640255-2"/>
    </source>
</evidence>
<dbReference type="InterPro" id="IPR040255">
    <property type="entry name" value="Non-specific_endonuclease"/>
</dbReference>
<dbReference type="PANTHER" id="PTHR13966:SF17">
    <property type="entry name" value="ENDONUCLEASE-RELATED"/>
    <property type="match status" value="1"/>
</dbReference>
<dbReference type="GO" id="GO:0000014">
    <property type="term" value="F:single-stranded DNA endodeoxyribonuclease activity"/>
    <property type="evidence" value="ECO:0007669"/>
    <property type="project" value="TreeGrafter"/>
</dbReference>
<gene>
    <name evidence="8" type="ORF">BEMITA_LOCUS791</name>
</gene>
<dbReference type="InterPro" id="IPR044925">
    <property type="entry name" value="His-Me_finger_sf"/>
</dbReference>
<comment type="similarity">
    <text evidence="1">Belongs to the DNA/RNA non-specific endonuclease family.</text>
</comment>
<dbReference type="GO" id="GO:0005743">
    <property type="term" value="C:mitochondrial inner membrane"/>
    <property type="evidence" value="ECO:0007669"/>
    <property type="project" value="TreeGrafter"/>
</dbReference>
<protein>
    <recommendedName>
        <fullName evidence="7">DNA/RNA non-specific endonuclease/pyrophosphatase/phosphodiesterase domain-containing protein</fullName>
    </recommendedName>
</protein>
<dbReference type="EMBL" id="OU963862">
    <property type="protein sequence ID" value="CAH0381109.1"/>
    <property type="molecule type" value="Genomic_DNA"/>
</dbReference>
<evidence type="ECO:0000256" key="1">
    <source>
        <dbReference type="ARBA" id="ARBA00010052"/>
    </source>
</evidence>
<dbReference type="Gene3D" id="3.40.570.10">
    <property type="entry name" value="Extracellular Endonuclease, subunit A"/>
    <property type="match status" value="1"/>
</dbReference>
<dbReference type="Proteomes" id="UP001152759">
    <property type="component" value="Chromosome 1"/>
</dbReference>
<reference evidence="8" key="1">
    <citation type="submission" date="2021-12" db="EMBL/GenBank/DDBJ databases">
        <authorList>
            <person name="King R."/>
        </authorList>
    </citation>
    <scope>NUCLEOTIDE SEQUENCE</scope>
</reference>
<dbReference type="PANTHER" id="PTHR13966">
    <property type="entry name" value="ENDONUCLEASE RELATED"/>
    <property type="match status" value="1"/>
</dbReference>
<feature type="binding site" evidence="5">
    <location>
        <position position="274"/>
    </location>
    <ligand>
        <name>Mg(2+)</name>
        <dbReference type="ChEBI" id="CHEBI:18420"/>
        <note>catalytic</note>
    </ligand>
</feature>
<keyword evidence="3" id="KW-0255">Endonuclease</keyword>
<dbReference type="SUPFAM" id="SSF54060">
    <property type="entry name" value="His-Me finger endonucleases"/>
    <property type="match status" value="1"/>
</dbReference>
<evidence type="ECO:0000256" key="2">
    <source>
        <dbReference type="ARBA" id="ARBA00022722"/>
    </source>
</evidence>
<dbReference type="Pfam" id="PF01223">
    <property type="entry name" value="Endonuclease_NS"/>
    <property type="match status" value="1"/>
</dbReference>
<evidence type="ECO:0000313" key="9">
    <source>
        <dbReference type="Proteomes" id="UP001152759"/>
    </source>
</evidence>
<keyword evidence="6" id="KW-0732">Signal</keyword>
<keyword evidence="5" id="KW-0479">Metal-binding</keyword>
<evidence type="ECO:0000256" key="6">
    <source>
        <dbReference type="SAM" id="SignalP"/>
    </source>
</evidence>
<dbReference type="AlphaFoldDB" id="A0A9N9ZZV8"/>
<organism evidence="8 9">
    <name type="scientific">Bemisia tabaci</name>
    <name type="common">Sweetpotato whitefly</name>
    <name type="synonym">Aleurodes tabaci</name>
    <dbReference type="NCBI Taxonomy" id="7038"/>
    <lineage>
        <taxon>Eukaryota</taxon>
        <taxon>Metazoa</taxon>
        <taxon>Ecdysozoa</taxon>
        <taxon>Arthropoda</taxon>
        <taxon>Hexapoda</taxon>
        <taxon>Insecta</taxon>
        <taxon>Pterygota</taxon>
        <taxon>Neoptera</taxon>
        <taxon>Paraneoptera</taxon>
        <taxon>Hemiptera</taxon>
        <taxon>Sternorrhyncha</taxon>
        <taxon>Aleyrodoidea</taxon>
        <taxon>Aleyrodidae</taxon>
        <taxon>Aleyrodinae</taxon>
        <taxon>Bemisia</taxon>
    </lineage>
</organism>
<feature type="active site" description="Proton acceptor" evidence="4">
    <location>
        <position position="244"/>
    </location>
</feature>
<feature type="domain" description="DNA/RNA non-specific endonuclease/pyrophosphatase/phosphodiesterase" evidence="7">
    <location>
        <begin position="155"/>
        <end position="291"/>
    </location>
</feature>
<dbReference type="GO" id="GO:0046872">
    <property type="term" value="F:metal ion binding"/>
    <property type="evidence" value="ECO:0007669"/>
    <property type="project" value="UniProtKB-KW"/>
</dbReference>
<feature type="signal peptide" evidence="6">
    <location>
        <begin position="1"/>
        <end position="18"/>
    </location>
</feature>
<dbReference type="InterPro" id="IPR044929">
    <property type="entry name" value="DNA/RNA_non-sp_Endonuclease_sf"/>
</dbReference>
<dbReference type="GO" id="GO:0005634">
    <property type="term" value="C:nucleus"/>
    <property type="evidence" value="ECO:0007669"/>
    <property type="project" value="TreeGrafter"/>
</dbReference>
<keyword evidence="9" id="KW-1185">Reference proteome</keyword>
<feature type="chain" id="PRO_5040163277" description="DNA/RNA non-specific endonuclease/pyrophosphatase/phosphodiesterase domain-containing protein" evidence="6">
    <location>
        <begin position="19"/>
        <end position="304"/>
    </location>
</feature>
<evidence type="ECO:0000313" key="8">
    <source>
        <dbReference type="EMBL" id="CAH0381109.1"/>
    </source>
</evidence>
<keyword evidence="2" id="KW-0540">Nuclease</keyword>
<dbReference type="InterPro" id="IPR001604">
    <property type="entry name" value="Endo_G_ENPP1-like_dom"/>
</dbReference>
<keyword evidence="3" id="KW-0378">Hydrolase</keyword>